<dbReference type="EMBL" id="CP016364">
    <property type="protein sequence ID" value="APG46351.1"/>
    <property type="molecule type" value="Genomic_DNA"/>
</dbReference>
<dbReference type="PANTHER" id="PTHR33777">
    <property type="entry name" value="UPF0045 PROTEIN ECM15"/>
    <property type="match status" value="1"/>
</dbReference>
<evidence type="ECO:0000313" key="4">
    <source>
        <dbReference type="Proteomes" id="UP000183859"/>
    </source>
</evidence>
<dbReference type="KEGG" id="php:PhaeoP97_00924"/>
<dbReference type="InterPro" id="IPR029756">
    <property type="entry name" value="MTH1187/YkoF-like"/>
</dbReference>
<feature type="domain" description="Thiamine-binding protein" evidence="2">
    <location>
        <begin position="14"/>
        <end position="89"/>
    </location>
</feature>
<organism evidence="3 4">
    <name type="scientific">Phaeobacter porticola</name>
    <dbReference type="NCBI Taxonomy" id="1844006"/>
    <lineage>
        <taxon>Bacteria</taxon>
        <taxon>Pseudomonadati</taxon>
        <taxon>Pseudomonadota</taxon>
        <taxon>Alphaproteobacteria</taxon>
        <taxon>Rhodobacterales</taxon>
        <taxon>Roseobacteraceae</taxon>
        <taxon>Phaeobacter</taxon>
    </lineage>
</organism>
<name>A0A1L3I2M3_9RHOB</name>
<dbReference type="InterPro" id="IPR002767">
    <property type="entry name" value="Thiamine_BP"/>
</dbReference>
<gene>
    <name evidence="3" type="ORF">PhaeoP97_00924</name>
</gene>
<dbReference type="Gene3D" id="3.30.70.930">
    <property type="match status" value="1"/>
</dbReference>
<evidence type="ECO:0000313" key="3">
    <source>
        <dbReference type="EMBL" id="APG46351.1"/>
    </source>
</evidence>
<dbReference type="GO" id="GO:0005829">
    <property type="term" value="C:cytosol"/>
    <property type="evidence" value="ECO:0007669"/>
    <property type="project" value="TreeGrafter"/>
</dbReference>
<dbReference type="OrthoDB" id="5886358at2"/>
<dbReference type="Pfam" id="PF01910">
    <property type="entry name" value="Thiamine_BP"/>
    <property type="match status" value="1"/>
</dbReference>
<dbReference type="SUPFAM" id="SSF89957">
    <property type="entry name" value="MTH1187/YkoF-like"/>
    <property type="match status" value="1"/>
</dbReference>
<dbReference type="Proteomes" id="UP000183859">
    <property type="component" value="Chromosome"/>
</dbReference>
<evidence type="ECO:0000256" key="1">
    <source>
        <dbReference type="ARBA" id="ARBA00010272"/>
    </source>
</evidence>
<protein>
    <recommendedName>
        <fullName evidence="2">Thiamine-binding protein domain-containing protein</fullName>
    </recommendedName>
</protein>
<comment type="similarity">
    <text evidence="1">Belongs to the UPF0045 family.</text>
</comment>
<dbReference type="RefSeq" id="WP_072504068.1">
    <property type="nucleotide sequence ID" value="NZ_CP016364.1"/>
</dbReference>
<sequence length="111" mass="12217">MTEPTETKTTVMLAFQVIPRLREGNNFEVVDRAIDVVKASGVPFQVGAMETTMQGERDQLLEIVKQAEAACLAAGAVEVITNIKMHTTTPQAHDTFCTYTRGVTPSNRMFI</sequence>
<dbReference type="PANTHER" id="PTHR33777:SF1">
    <property type="entry name" value="UPF0045 PROTEIN ECM15"/>
    <property type="match status" value="1"/>
</dbReference>
<proteinExistence type="inferred from homology"/>
<accession>A0A1L3I2M3</accession>
<evidence type="ECO:0000259" key="2">
    <source>
        <dbReference type="Pfam" id="PF01910"/>
    </source>
</evidence>
<keyword evidence="4" id="KW-1185">Reference proteome</keyword>
<dbReference type="STRING" id="1844006.PhaeoP97_00924"/>
<dbReference type="InterPro" id="IPR051614">
    <property type="entry name" value="UPF0045_domain"/>
</dbReference>
<dbReference type="AlphaFoldDB" id="A0A1L3I2M3"/>
<reference evidence="4" key="1">
    <citation type="submission" date="2016-07" db="EMBL/GenBank/DDBJ databases">
        <title>Phaeobacter portensis sp. nov., a tropodithietic acid producing bacterium isolated from a German harbor.</title>
        <authorList>
            <person name="Freese H.M."/>
            <person name="Bunk B."/>
            <person name="Breider S."/>
            <person name="Brinkhoff T."/>
        </authorList>
    </citation>
    <scope>NUCLEOTIDE SEQUENCE [LARGE SCALE GENOMIC DNA]</scope>
    <source>
        <strain evidence="4">P97</strain>
    </source>
</reference>